<feature type="active site" description="Proton donor/acceptor" evidence="3">
    <location>
        <position position="84"/>
    </location>
</feature>
<dbReference type="PANTHER" id="PTHR48100:SF1">
    <property type="entry name" value="HISTIDINE PHOSPHATASE FAMILY PROTEIN-RELATED"/>
    <property type="match status" value="1"/>
</dbReference>
<evidence type="ECO:0000256" key="3">
    <source>
        <dbReference type="PIRSR" id="PIRSR613078-1"/>
    </source>
</evidence>
<dbReference type="SMART" id="SM00855">
    <property type="entry name" value="PGAM"/>
    <property type="match status" value="1"/>
</dbReference>
<dbReference type="InterPro" id="IPR050275">
    <property type="entry name" value="PGM_Phosphatase"/>
</dbReference>
<evidence type="ECO:0000313" key="5">
    <source>
        <dbReference type="EMBL" id="MBV7276670.1"/>
    </source>
</evidence>
<evidence type="ECO:0000256" key="4">
    <source>
        <dbReference type="PIRSR" id="PIRSR613078-2"/>
    </source>
</evidence>
<feature type="binding site" evidence="4">
    <location>
        <begin position="10"/>
        <end position="17"/>
    </location>
    <ligand>
        <name>substrate</name>
    </ligand>
</feature>
<keyword evidence="2" id="KW-0413">Isomerase</keyword>
<sequence length="205" mass="23643">MKETIIYLARHGQTEWNLEKRMQGHKNSPLTKLGITQAEGLYNRLLEETIDIIYSSGSKRAYDTAAIIGGNRCIPIIVKQELREIHMGDWEGLQQSDIISRYYEAWSHFWNKPHLYVPTGLGESYQELQDRVIPVIKDIINLNGGKTILIVTHRITLKVIMAHFNSQEIQNIWDTSDIEPASLCKISIKDGVFRILMYGDTSHYR</sequence>
<keyword evidence="6" id="KW-1185">Reference proteome</keyword>
<organism evidence="5 6">
    <name type="scientific">Clostridium thailandense</name>
    <dbReference type="NCBI Taxonomy" id="2794346"/>
    <lineage>
        <taxon>Bacteria</taxon>
        <taxon>Bacillati</taxon>
        <taxon>Bacillota</taxon>
        <taxon>Clostridia</taxon>
        <taxon>Eubacteriales</taxon>
        <taxon>Clostridiaceae</taxon>
        <taxon>Clostridium</taxon>
    </lineage>
</organism>
<dbReference type="EMBL" id="JAEEGC010000197">
    <property type="protein sequence ID" value="MBV7276670.1"/>
    <property type="molecule type" value="Genomic_DNA"/>
</dbReference>
<dbReference type="Pfam" id="PF00300">
    <property type="entry name" value="His_Phos_1"/>
    <property type="match status" value="1"/>
</dbReference>
<dbReference type="Proteomes" id="UP000694308">
    <property type="component" value="Unassembled WGS sequence"/>
</dbReference>
<feature type="binding site" evidence="4">
    <location>
        <position position="60"/>
    </location>
    <ligand>
        <name>substrate</name>
    </ligand>
</feature>
<evidence type="ECO:0000256" key="2">
    <source>
        <dbReference type="ARBA" id="ARBA00023235"/>
    </source>
</evidence>
<dbReference type="RefSeq" id="WP_218323750.1">
    <property type="nucleotide sequence ID" value="NZ_JAEEGC010000197.1"/>
</dbReference>
<dbReference type="CDD" id="cd07067">
    <property type="entry name" value="HP_PGM_like"/>
    <property type="match status" value="1"/>
</dbReference>
<reference evidence="5" key="1">
    <citation type="submission" date="2020-12" db="EMBL/GenBank/DDBJ databases">
        <title>Clostridium thailandense sp. nov., a novel acetogenic bacterium isolated from peat land soil in Thailand.</title>
        <authorList>
            <person name="Chaikitkaew S."/>
            <person name="Birkeland N.K."/>
        </authorList>
    </citation>
    <scope>NUCLEOTIDE SEQUENCE</scope>
    <source>
        <strain evidence="5">PL3</strain>
    </source>
</reference>
<evidence type="ECO:0000256" key="1">
    <source>
        <dbReference type="ARBA" id="ARBA00023152"/>
    </source>
</evidence>
<evidence type="ECO:0000313" key="6">
    <source>
        <dbReference type="Proteomes" id="UP000694308"/>
    </source>
</evidence>
<comment type="caution">
    <text evidence="5">The sequence shown here is derived from an EMBL/GenBank/DDBJ whole genome shotgun (WGS) entry which is preliminary data.</text>
</comment>
<keyword evidence="1" id="KW-0324">Glycolysis</keyword>
<dbReference type="AlphaFoldDB" id="A0A949U3A5"/>
<dbReference type="PANTHER" id="PTHR48100">
    <property type="entry name" value="BROAD-SPECIFICITY PHOSPHATASE YOR283W-RELATED"/>
    <property type="match status" value="1"/>
</dbReference>
<name>A0A949U3A5_9CLOT</name>
<dbReference type="PROSITE" id="PS00175">
    <property type="entry name" value="PG_MUTASE"/>
    <property type="match status" value="1"/>
</dbReference>
<dbReference type="PIRSF" id="PIRSF000709">
    <property type="entry name" value="6PFK_2-Ptase"/>
    <property type="match status" value="1"/>
</dbReference>
<dbReference type="GO" id="GO:0016791">
    <property type="term" value="F:phosphatase activity"/>
    <property type="evidence" value="ECO:0007669"/>
    <property type="project" value="TreeGrafter"/>
</dbReference>
<gene>
    <name evidence="5" type="ORF">I6U48_27740</name>
</gene>
<feature type="active site" description="Tele-phosphohistidine intermediate" evidence="3">
    <location>
        <position position="11"/>
    </location>
</feature>
<protein>
    <submittedName>
        <fullName evidence="5">Histidine phosphatase family protein</fullName>
    </submittedName>
</protein>
<dbReference type="InterPro" id="IPR001345">
    <property type="entry name" value="PG/BPGM_mutase_AS"/>
</dbReference>
<dbReference type="InterPro" id="IPR013078">
    <property type="entry name" value="His_Pase_superF_clade-1"/>
</dbReference>
<proteinExistence type="predicted"/>
<dbReference type="GO" id="GO:0005737">
    <property type="term" value="C:cytoplasm"/>
    <property type="evidence" value="ECO:0007669"/>
    <property type="project" value="TreeGrafter"/>
</dbReference>
<accession>A0A949U3A5</accession>